<protein>
    <submittedName>
        <fullName evidence="1">DUF2922 family protein</fullName>
    </submittedName>
</protein>
<accession>A0AA42DM44</accession>
<gene>
    <name evidence="1" type="ORF">PBV87_07575</name>
</gene>
<name>A0AA42DM44_9FIRM</name>
<keyword evidence="2" id="KW-1185">Reference proteome</keyword>
<dbReference type="RefSeq" id="WP_271011726.1">
    <property type="nucleotide sequence ID" value="NZ_JAQIFT010000032.1"/>
</dbReference>
<proteinExistence type="predicted"/>
<comment type="caution">
    <text evidence="1">The sequence shown here is derived from an EMBL/GenBank/DDBJ whole genome shotgun (WGS) entry which is preliminary data.</text>
</comment>
<sequence length="76" mass="8014">MEITKRNLVLTFGTPAKTEELITISNPAETLSGIQVKQAMAKALGSGAIGENVQANGIVGAKYVIQQVDAIDLDEE</sequence>
<dbReference type="AlphaFoldDB" id="A0AA42DM44"/>
<organism evidence="1 2">
    <name type="scientific">Holtiella tumoricola</name>
    <dbReference type="NCBI Taxonomy" id="3018743"/>
    <lineage>
        <taxon>Bacteria</taxon>
        <taxon>Bacillati</taxon>
        <taxon>Bacillota</taxon>
        <taxon>Clostridia</taxon>
        <taxon>Lachnospirales</taxon>
        <taxon>Cellulosilyticaceae</taxon>
        <taxon>Holtiella</taxon>
    </lineage>
</organism>
<dbReference type="Proteomes" id="UP001169242">
    <property type="component" value="Unassembled WGS sequence"/>
</dbReference>
<evidence type="ECO:0000313" key="1">
    <source>
        <dbReference type="EMBL" id="MDA3731337.1"/>
    </source>
</evidence>
<dbReference type="EMBL" id="JAQIFT010000032">
    <property type="protein sequence ID" value="MDA3731337.1"/>
    <property type="molecule type" value="Genomic_DNA"/>
</dbReference>
<dbReference type="InterPro" id="IPR021321">
    <property type="entry name" value="DUF2922"/>
</dbReference>
<reference evidence="1" key="1">
    <citation type="journal article" date="2023" name="Int. J. Syst. Evol. Microbiol.">
        <title>&lt;i&gt;Holtiella tumoricola&lt;/i&gt; gen. nov. sp. nov., isolated from a human clinical sample.</title>
        <authorList>
            <person name="Allen-Vercoe E."/>
            <person name="Daigneault M.C."/>
            <person name="Vancuren S.J."/>
            <person name="Cochrane K."/>
            <person name="O'Neal L.L."/>
            <person name="Sankaranarayanan K."/>
            <person name="Lawson P.A."/>
        </authorList>
    </citation>
    <scope>NUCLEOTIDE SEQUENCE</scope>
    <source>
        <strain evidence="1">CC70A</strain>
    </source>
</reference>
<evidence type="ECO:0000313" key="2">
    <source>
        <dbReference type="Proteomes" id="UP001169242"/>
    </source>
</evidence>
<dbReference type="Pfam" id="PF11148">
    <property type="entry name" value="DUF2922"/>
    <property type="match status" value="1"/>
</dbReference>